<dbReference type="PANTHER" id="PTHR45660:SF94">
    <property type="entry name" value="HISTONE-LYSINE N-METHYLTRANSFERASE, H3 LYSINE-9 SPECIFIC SUVH4"/>
    <property type="match status" value="1"/>
</dbReference>
<dbReference type="PROSITE" id="PS51575">
    <property type="entry name" value="SAM_MT43_SUVAR39_2"/>
    <property type="match status" value="1"/>
</dbReference>
<dbReference type="InterPro" id="IPR051357">
    <property type="entry name" value="H3K9_HMTase_SUVAR3-9"/>
</dbReference>
<evidence type="ECO:0000259" key="14">
    <source>
        <dbReference type="PROSITE" id="PS51015"/>
    </source>
</evidence>
<dbReference type="Pfam" id="PF00856">
    <property type="entry name" value="SET"/>
    <property type="match status" value="1"/>
</dbReference>
<evidence type="ECO:0000256" key="4">
    <source>
        <dbReference type="ARBA" id="ARBA00022679"/>
    </source>
</evidence>
<dbReference type="CDD" id="cd10545">
    <property type="entry name" value="SET_AtSUVH-like"/>
    <property type="match status" value="1"/>
</dbReference>
<keyword evidence="2" id="KW-0158">Chromosome</keyword>
<comment type="subcellular location">
    <subcellularLocation>
        <location evidence="1">Chromosome</location>
        <location evidence="1">Centromere</location>
    </subcellularLocation>
    <subcellularLocation>
        <location evidence="9">Nucleus</location>
    </subcellularLocation>
</comment>
<dbReference type="InterPro" id="IPR046341">
    <property type="entry name" value="SET_dom_sf"/>
</dbReference>
<feature type="domain" description="Post-SET" evidence="13">
    <location>
        <begin position="814"/>
        <end position="830"/>
    </location>
</feature>
<feature type="compositionally biased region" description="Basic and acidic residues" evidence="10">
    <location>
        <begin position="155"/>
        <end position="171"/>
    </location>
</feature>
<dbReference type="GO" id="GO:0042054">
    <property type="term" value="F:histone methyltransferase activity"/>
    <property type="evidence" value="ECO:0007669"/>
    <property type="project" value="InterPro"/>
</dbReference>
<dbReference type="Proteomes" id="UP001154282">
    <property type="component" value="Unassembled WGS sequence"/>
</dbReference>
<sequence>MLPEIYDGGKHIRHVLHETHATRHDPKIFNFLLRLRLTRHHPPPVPLFLFPPLSLPFPPPNSPNRRSNSSHLFKVSNPSPRLTLSLAHSFPLHRKRERESARCFIKARLMVVPSLNCVTDGAPPSSGDFTPLKSTPPPPHTDQLPRSRRASARIQETKQRQEAKQRLEKERLIRKRVQLLDEPEEQQSSAKKPRVYSRRRDGEGSDGVEAKPKAEQQQLPEREREKKDEVERAMDNAARQIALEMPTSDVLPASGLASGKSAYAQVKDTLRTFNKYYLSFVQEEESRCKKRDTAKKSPNSKSPSKSKGPKLKKPGRGVKATKPDTKSTSKRPDLKAVTKMLETNAVMYPKKRIGDLPGIDVGHQFYSRAEMVAIGFHGHWLNGIDYMGMGYQKVEYKNYTFPLAVAIVLSGMYEDDLDNADEVTYTGQGGHNLTGDKRQIKDQVMERGNLALKNCVDQSIPVRVIRGHVCKSSYVGKMYTYDGLYRVSRYWAEKGISGFTVFKYALRRLEEQPILTTNQVHFTNGRVPQAISEIRGLVCDDITGGLEDIPIPATNQVDNPPVPPTGFTYLKSIQVAKNVKLPKNTAGCDCRGNCVDPRKCACAKLNGSDFPYVHRDGGRLIEAKDVVFECGPSCGCGPSCVNRTSQRGMKHRLEVFRTPKKGWAVRSWDFIFSGSPVCEYVGVLKKTEDVDTLTGNEYIFDIDCLQTMRGLEGRERRLRDVSLPNGETIPFEESKPDSVPEFCIDACRSGNVARFINHSCTPNLFVQCVLSSHQDIRLARVVLFAADNIPPLQELTYDYGYVLDSVMGPDGKIKRVQCYCGGADCRKRLY</sequence>
<dbReference type="InterPro" id="IPR003616">
    <property type="entry name" value="Post-SET_dom"/>
</dbReference>
<name>A0AAV0RER6_9ROSI</name>
<feature type="domain" description="Pre-SET" evidence="12">
    <location>
        <begin position="586"/>
        <end position="648"/>
    </location>
</feature>
<accession>A0AAV0RER6</accession>
<dbReference type="EMBL" id="CAMGYJ010000010">
    <property type="protein sequence ID" value="CAI0555736.1"/>
    <property type="molecule type" value="Genomic_DNA"/>
</dbReference>
<dbReference type="InterPro" id="IPR001214">
    <property type="entry name" value="SET_dom"/>
</dbReference>
<feature type="compositionally biased region" description="Basic and acidic residues" evidence="10">
    <location>
        <begin position="321"/>
        <end position="333"/>
    </location>
</feature>
<dbReference type="SUPFAM" id="SSF82199">
    <property type="entry name" value="SET domain"/>
    <property type="match status" value="1"/>
</dbReference>
<dbReference type="InterPro" id="IPR025794">
    <property type="entry name" value="H3-K9-MeTrfase_plant"/>
</dbReference>
<dbReference type="InterPro" id="IPR007728">
    <property type="entry name" value="Pre-SET_dom"/>
</dbReference>
<evidence type="ECO:0000313" key="15">
    <source>
        <dbReference type="EMBL" id="CAI0555736.1"/>
    </source>
</evidence>
<evidence type="ECO:0000256" key="7">
    <source>
        <dbReference type="ARBA" id="ARBA00023242"/>
    </source>
</evidence>
<evidence type="ECO:0000256" key="1">
    <source>
        <dbReference type="ARBA" id="ARBA00004584"/>
    </source>
</evidence>
<dbReference type="SMART" id="SM00468">
    <property type="entry name" value="PreSET"/>
    <property type="match status" value="1"/>
</dbReference>
<dbReference type="GO" id="GO:0003690">
    <property type="term" value="F:double-stranded DNA binding"/>
    <property type="evidence" value="ECO:0007669"/>
    <property type="project" value="TreeGrafter"/>
</dbReference>
<keyword evidence="5" id="KW-0949">S-adenosyl-L-methionine</keyword>
<gene>
    <name evidence="15" type="ORF">LITE_LOCUS47715</name>
</gene>
<feature type="region of interest" description="Disordered" evidence="10">
    <location>
        <begin position="287"/>
        <end position="333"/>
    </location>
</feature>
<organism evidence="15 16">
    <name type="scientific">Linum tenue</name>
    <dbReference type="NCBI Taxonomy" id="586396"/>
    <lineage>
        <taxon>Eukaryota</taxon>
        <taxon>Viridiplantae</taxon>
        <taxon>Streptophyta</taxon>
        <taxon>Embryophyta</taxon>
        <taxon>Tracheophyta</taxon>
        <taxon>Spermatophyta</taxon>
        <taxon>Magnoliopsida</taxon>
        <taxon>eudicotyledons</taxon>
        <taxon>Gunneridae</taxon>
        <taxon>Pentapetalae</taxon>
        <taxon>rosids</taxon>
        <taxon>fabids</taxon>
        <taxon>Malpighiales</taxon>
        <taxon>Linaceae</taxon>
        <taxon>Linum</taxon>
    </lineage>
</organism>
<keyword evidence="8" id="KW-0137">Centromere</keyword>
<protein>
    <recommendedName>
        <fullName evidence="17">Histone-lysine N-methyltransferase, H3 lysine-9 specific SUVH4</fullName>
    </recommendedName>
</protein>
<dbReference type="Pfam" id="PF02182">
    <property type="entry name" value="SAD_SRA"/>
    <property type="match status" value="1"/>
</dbReference>
<keyword evidence="7 9" id="KW-0539">Nucleus</keyword>
<dbReference type="PANTHER" id="PTHR45660">
    <property type="entry name" value="HISTONE-LYSINE N-METHYLTRANSFERASE SETMAR"/>
    <property type="match status" value="1"/>
</dbReference>
<keyword evidence="6" id="KW-0156">Chromatin regulator</keyword>
<comment type="caution">
    <text evidence="15">The sequence shown here is derived from an EMBL/GenBank/DDBJ whole genome shotgun (WGS) entry which is preliminary data.</text>
</comment>
<dbReference type="AlphaFoldDB" id="A0AAV0RER6"/>
<feature type="compositionally biased region" description="Basic residues" evidence="10">
    <location>
        <begin position="307"/>
        <end position="316"/>
    </location>
</feature>
<feature type="domain" description="SET" evidence="11">
    <location>
        <begin position="651"/>
        <end position="800"/>
    </location>
</feature>
<proteinExistence type="predicted"/>
<evidence type="ECO:0000259" key="12">
    <source>
        <dbReference type="PROSITE" id="PS50867"/>
    </source>
</evidence>
<dbReference type="PROSITE" id="PS50280">
    <property type="entry name" value="SET"/>
    <property type="match status" value="1"/>
</dbReference>
<feature type="region of interest" description="Disordered" evidence="10">
    <location>
        <begin position="122"/>
        <end position="231"/>
    </location>
</feature>
<dbReference type="PROSITE" id="PS50868">
    <property type="entry name" value="POST_SET"/>
    <property type="match status" value="1"/>
</dbReference>
<keyword evidence="16" id="KW-1185">Reference proteome</keyword>
<feature type="compositionally biased region" description="Low complexity" evidence="10">
    <location>
        <begin position="296"/>
        <end position="306"/>
    </location>
</feature>
<dbReference type="PROSITE" id="PS50867">
    <property type="entry name" value="PRE_SET"/>
    <property type="match status" value="1"/>
</dbReference>
<dbReference type="Gene3D" id="2.170.270.10">
    <property type="entry name" value="SET domain"/>
    <property type="match status" value="1"/>
</dbReference>
<dbReference type="GO" id="GO:0008270">
    <property type="term" value="F:zinc ion binding"/>
    <property type="evidence" value="ECO:0007669"/>
    <property type="project" value="InterPro"/>
</dbReference>
<dbReference type="InterPro" id="IPR015947">
    <property type="entry name" value="PUA-like_sf"/>
</dbReference>
<evidence type="ECO:0000256" key="5">
    <source>
        <dbReference type="ARBA" id="ARBA00022691"/>
    </source>
</evidence>
<dbReference type="GO" id="GO:0005634">
    <property type="term" value="C:nucleus"/>
    <property type="evidence" value="ECO:0007669"/>
    <property type="project" value="UniProtKB-SubCell"/>
</dbReference>
<evidence type="ECO:0008006" key="17">
    <source>
        <dbReference type="Google" id="ProtNLM"/>
    </source>
</evidence>
<evidence type="ECO:0000256" key="6">
    <source>
        <dbReference type="ARBA" id="ARBA00022853"/>
    </source>
</evidence>
<evidence type="ECO:0000259" key="11">
    <source>
        <dbReference type="PROSITE" id="PS50280"/>
    </source>
</evidence>
<keyword evidence="3" id="KW-0489">Methyltransferase</keyword>
<keyword evidence="4" id="KW-0808">Transferase</keyword>
<dbReference type="SMART" id="SM00317">
    <property type="entry name" value="SET"/>
    <property type="match status" value="1"/>
</dbReference>
<dbReference type="PROSITE" id="PS51015">
    <property type="entry name" value="YDG"/>
    <property type="match status" value="1"/>
</dbReference>
<dbReference type="SMART" id="SM00466">
    <property type="entry name" value="SRA"/>
    <property type="match status" value="1"/>
</dbReference>
<evidence type="ECO:0000256" key="10">
    <source>
        <dbReference type="SAM" id="MobiDB-lite"/>
    </source>
</evidence>
<dbReference type="Gene3D" id="2.30.280.10">
    <property type="entry name" value="SRA-YDG"/>
    <property type="match status" value="1"/>
</dbReference>
<dbReference type="InterPro" id="IPR003105">
    <property type="entry name" value="SRA_YDG"/>
</dbReference>
<evidence type="ECO:0000256" key="3">
    <source>
        <dbReference type="ARBA" id="ARBA00022603"/>
    </source>
</evidence>
<feature type="domain" description="YDG" evidence="14">
    <location>
        <begin position="354"/>
        <end position="508"/>
    </location>
</feature>
<feature type="compositionally biased region" description="Basic and acidic residues" evidence="10">
    <location>
        <begin position="198"/>
        <end position="231"/>
    </location>
</feature>
<evidence type="ECO:0000259" key="13">
    <source>
        <dbReference type="PROSITE" id="PS50868"/>
    </source>
</evidence>
<dbReference type="GO" id="GO:0000775">
    <property type="term" value="C:chromosome, centromeric region"/>
    <property type="evidence" value="ECO:0007669"/>
    <property type="project" value="UniProtKB-SubCell"/>
</dbReference>
<reference evidence="15" key="1">
    <citation type="submission" date="2022-08" db="EMBL/GenBank/DDBJ databases">
        <authorList>
            <person name="Gutierrez-Valencia J."/>
        </authorList>
    </citation>
    <scope>NUCLEOTIDE SEQUENCE</scope>
</reference>
<evidence type="ECO:0000256" key="2">
    <source>
        <dbReference type="ARBA" id="ARBA00022454"/>
    </source>
</evidence>
<evidence type="ECO:0000256" key="8">
    <source>
        <dbReference type="ARBA" id="ARBA00023328"/>
    </source>
</evidence>
<dbReference type="InterPro" id="IPR036987">
    <property type="entry name" value="SRA-YDG_sf"/>
</dbReference>
<dbReference type="Pfam" id="PF05033">
    <property type="entry name" value="Pre-SET"/>
    <property type="match status" value="1"/>
</dbReference>
<evidence type="ECO:0000256" key="9">
    <source>
        <dbReference type="PROSITE-ProRule" id="PRU00358"/>
    </source>
</evidence>
<dbReference type="SUPFAM" id="SSF88697">
    <property type="entry name" value="PUA domain-like"/>
    <property type="match status" value="1"/>
</dbReference>
<dbReference type="GO" id="GO:0032259">
    <property type="term" value="P:methylation"/>
    <property type="evidence" value="ECO:0007669"/>
    <property type="project" value="UniProtKB-KW"/>
</dbReference>
<evidence type="ECO:0000313" key="16">
    <source>
        <dbReference type="Proteomes" id="UP001154282"/>
    </source>
</evidence>